<sequence length="135" mass="13788">MACLFGLGHGMAFAFTLAGMQLSPGRLALGLLGFNLGIEVVRLLLIGLVLTAAAGSAGLRRPCGGPSPEPCGRARAPVAGRWRPAARDRALVVVRCLRSGGGWVLVVVRCLGSGGGRAPVTVRCSGSRLVRSGMP</sequence>
<organism evidence="1 2">
    <name type="scientific">Actinoplanes teichomyceticus</name>
    <dbReference type="NCBI Taxonomy" id="1867"/>
    <lineage>
        <taxon>Bacteria</taxon>
        <taxon>Bacillati</taxon>
        <taxon>Actinomycetota</taxon>
        <taxon>Actinomycetes</taxon>
        <taxon>Micromonosporales</taxon>
        <taxon>Micromonosporaceae</taxon>
        <taxon>Actinoplanes</taxon>
    </lineage>
</organism>
<evidence type="ECO:0000313" key="2">
    <source>
        <dbReference type="Proteomes" id="UP000320239"/>
    </source>
</evidence>
<name>A0A561W9K0_ACTTI</name>
<reference evidence="1 2" key="1">
    <citation type="submission" date="2019-06" db="EMBL/GenBank/DDBJ databases">
        <title>Sequencing the genomes of 1000 actinobacteria strains.</title>
        <authorList>
            <person name="Klenk H.-P."/>
        </authorList>
    </citation>
    <scope>NUCLEOTIDE SEQUENCE [LARGE SCALE GENOMIC DNA]</scope>
    <source>
        <strain evidence="1 2">DSM 43866</strain>
    </source>
</reference>
<gene>
    <name evidence="1" type="ORF">FHX34_10356</name>
</gene>
<proteinExistence type="predicted"/>
<dbReference type="Pfam" id="PF13795">
    <property type="entry name" value="HupE_UreJ_2"/>
    <property type="match status" value="1"/>
</dbReference>
<dbReference type="AlphaFoldDB" id="A0A561W9K0"/>
<protein>
    <submittedName>
        <fullName evidence="1">HupE/UreJ protein</fullName>
    </submittedName>
</protein>
<accession>A0A561W9K0</accession>
<evidence type="ECO:0000313" key="1">
    <source>
        <dbReference type="EMBL" id="TWG20528.1"/>
    </source>
</evidence>
<dbReference type="InterPro" id="IPR032809">
    <property type="entry name" value="Put_HupE_UreJ"/>
</dbReference>
<comment type="caution">
    <text evidence="1">The sequence shown here is derived from an EMBL/GenBank/DDBJ whole genome shotgun (WGS) entry which is preliminary data.</text>
</comment>
<dbReference type="EMBL" id="VIWY01000003">
    <property type="protein sequence ID" value="TWG20528.1"/>
    <property type="molecule type" value="Genomic_DNA"/>
</dbReference>
<keyword evidence="2" id="KW-1185">Reference proteome</keyword>
<dbReference type="Proteomes" id="UP000320239">
    <property type="component" value="Unassembled WGS sequence"/>
</dbReference>